<dbReference type="EMBL" id="CABPSA010000001">
    <property type="protein sequence ID" value="VVD74873.1"/>
    <property type="molecule type" value="Genomic_DNA"/>
</dbReference>
<evidence type="ECO:0000313" key="1">
    <source>
        <dbReference type="EMBL" id="VVD74873.1"/>
    </source>
</evidence>
<proteinExistence type="predicted"/>
<evidence type="ECO:0000313" key="2">
    <source>
        <dbReference type="Proteomes" id="UP000343335"/>
    </source>
</evidence>
<dbReference type="Proteomes" id="UP000343335">
    <property type="component" value="Unassembled WGS sequence"/>
</dbReference>
<accession>A0A5E4SIN2</accession>
<protein>
    <submittedName>
        <fullName evidence="1">Uncharacterized protein</fullName>
    </submittedName>
</protein>
<name>A0A5E4SIN2_9BURK</name>
<sequence length="55" mass="6513">MNEQMKRLYARFVLWVIRPALEGQQTEASEATNRRLDEQLPRVTQAIVESLKKRL</sequence>
<organism evidence="1 2">
    <name type="scientific">Pandoraea commovens</name>
    <dbReference type="NCBI Taxonomy" id="2508289"/>
    <lineage>
        <taxon>Bacteria</taxon>
        <taxon>Pseudomonadati</taxon>
        <taxon>Pseudomonadota</taxon>
        <taxon>Betaproteobacteria</taxon>
        <taxon>Burkholderiales</taxon>
        <taxon>Burkholderiaceae</taxon>
        <taxon>Pandoraea</taxon>
    </lineage>
</organism>
<reference evidence="1 2" key="1">
    <citation type="submission" date="2019-08" db="EMBL/GenBank/DDBJ databases">
        <authorList>
            <person name="Peeters C."/>
        </authorList>
    </citation>
    <scope>NUCLEOTIDE SEQUENCE [LARGE SCALE GENOMIC DNA]</scope>
    <source>
        <strain evidence="1 2">LMG 31010</strain>
    </source>
</reference>
<dbReference type="AlphaFoldDB" id="A0A5E4SIN2"/>
<gene>
    <name evidence="1" type="ORF">PCO31010_00821</name>
</gene>